<reference evidence="2" key="1">
    <citation type="journal article" date="2021" name="BMC Genomics">
        <title>Chromosome-level genome assembly and manually-curated proteome of model necrotroph Parastagonospora nodorum Sn15 reveals a genome-wide trove of candidate effector homologs, and redundancy of virulence-related functions within an accessory chromosome.</title>
        <authorList>
            <person name="Bertazzoni S."/>
            <person name="Jones D.A.B."/>
            <person name="Phan H.T."/>
            <person name="Tan K.-C."/>
            <person name="Hane J.K."/>
        </authorList>
    </citation>
    <scope>NUCLEOTIDE SEQUENCE [LARGE SCALE GENOMIC DNA]</scope>
    <source>
        <strain evidence="2">SN15 / ATCC MYA-4574 / FGSC 10173)</strain>
    </source>
</reference>
<dbReference type="Proteomes" id="UP000663193">
    <property type="component" value="Chromosome 14"/>
</dbReference>
<dbReference type="AlphaFoldDB" id="A0A7U2I7W2"/>
<protein>
    <submittedName>
        <fullName evidence="1">Uncharacterized protein</fullName>
    </submittedName>
</protein>
<name>A0A7U2I7W2_PHANO</name>
<dbReference type="VEuPathDB" id="FungiDB:JI435_201570"/>
<proteinExistence type="predicted"/>
<dbReference type="EMBL" id="CP069036">
    <property type="protein sequence ID" value="QRD03033.1"/>
    <property type="molecule type" value="Genomic_DNA"/>
</dbReference>
<accession>A0A7U2I7W2</accession>
<gene>
    <name evidence="1" type="ORF">JI435_201570</name>
</gene>
<keyword evidence="2" id="KW-1185">Reference proteome</keyword>
<evidence type="ECO:0000313" key="2">
    <source>
        <dbReference type="Proteomes" id="UP000663193"/>
    </source>
</evidence>
<sequence length="92" mass="10797">KVLVRTSAWWLESTPSAITRPKPMNRDRRIDTKPSWMSYICHANMAPPLCQGYDWFHHIAQAFWKMKGWIHVKGAHTKSKRQEGCTIADDMR</sequence>
<feature type="non-terminal residue" evidence="1">
    <location>
        <position position="1"/>
    </location>
</feature>
<evidence type="ECO:0000313" key="1">
    <source>
        <dbReference type="EMBL" id="QRD03033.1"/>
    </source>
</evidence>
<organism evidence="1 2">
    <name type="scientific">Phaeosphaeria nodorum (strain SN15 / ATCC MYA-4574 / FGSC 10173)</name>
    <name type="common">Glume blotch fungus</name>
    <name type="synonym">Parastagonospora nodorum</name>
    <dbReference type="NCBI Taxonomy" id="321614"/>
    <lineage>
        <taxon>Eukaryota</taxon>
        <taxon>Fungi</taxon>
        <taxon>Dikarya</taxon>
        <taxon>Ascomycota</taxon>
        <taxon>Pezizomycotina</taxon>
        <taxon>Dothideomycetes</taxon>
        <taxon>Pleosporomycetidae</taxon>
        <taxon>Pleosporales</taxon>
        <taxon>Pleosporineae</taxon>
        <taxon>Phaeosphaeriaceae</taxon>
        <taxon>Parastagonospora</taxon>
    </lineage>
</organism>